<proteinExistence type="predicted"/>
<sequence length="193" mass="20920">MRLGWFDGNPKYKSLGKSDICSQQNIELAAEAAREGIVLLKNDNNTLPLDNAVFKNLPLVGPHANATSAMIGNYAGIPCRYISPIDGFSAYGQLNYSKGCDNVACKNDSLISAAIEAVKNAYATVTLVRSDLSVEAESLDRVDYIFLVGLISLLLRIIAKSKTFCGQDILDKKVVVLLEMLSLENTILGEDCL</sequence>
<protein>
    <submittedName>
        <fullName evidence="1">Beta-D-xylosidase</fullName>
    </submittedName>
</protein>
<dbReference type="EMBL" id="CM051400">
    <property type="protein sequence ID" value="KAJ4715087.1"/>
    <property type="molecule type" value="Genomic_DNA"/>
</dbReference>
<dbReference type="Proteomes" id="UP001164539">
    <property type="component" value="Chromosome 7"/>
</dbReference>
<gene>
    <name evidence="1" type="ORF">OWV82_013479</name>
</gene>
<keyword evidence="2" id="KW-1185">Reference proteome</keyword>
<reference evidence="1 2" key="1">
    <citation type="journal article" date="2023" name="Science">
        <title>Complex scaffold remodeling in plant triterpene biosynthesis.</title>
        <authorList>
            <person name="De La Pena R."/>
            <person name="Hodgson H."/>
            <person name="Liu J.C."/>
            <person name="Stephenson M.J."/>
            <person name="Martin A.C."/>
            <person name="Owen C."/>
            <person name="Harkess A."/>
            <person name="Leebens-Mack J."/>
            <person name="Jimenez L.E."/>
            <person name="Osbourn A."/>
            <person name="Sattely E.S."/>
        </authorList>
    </citation>
    <scope>NUCLEOTIDE SEQUENCE [LARGE SCALE GENOMIC DNA]</scope>
    <source>
        <strain evidence="2">cv. JPN11</strain>
        <tissue evidence="1">Leaf</tissue>
    </source>
</reference>
<comment type="caution">
    <text evidence="1">The sequence shown here is derived from an EMBL/GenBank/DDBJ whole genome shotgun (WGS) entry which is preliminary data.</text>
</comment>
<accession>A0ACC1XUG4</accession>
<evidence type="ECO:0000313" key="2">
    <source>
        <dbReference type="Proteomes" id="UP001164539"/>
    </source>
</evidence>
<evidence type="ECO:0000313" key="1">
    <source>
        <dbReference type="EMBL" id="KAJ4715087.1"/>
    </source>
</evidence>
<organism evidence="1 2">
    <name type="scientific">Melia azedarach</name>
    <name type="common">Chinaberry tree</name>
    <dbReference type="NCBI Taxonomy" id="155640"/>
    <lineage>
        <taxon>Eukaryota</taxon>
        <taxon>Viridiplantae</taxon>
        <taxon>Streptophyta</taxon>
        <taxon>Embryophyta</taxon>
        <taxon>Tracheophyta</taxon>
        <taxon>Spermatophyta</taxon>
        <taxon>Magnoliopsida</taxon>
        <taxon>eudicotyledons</taxon>
        <taxon>Gunneridae</taxon>
        <taxon>Pentapetalae</taxon>
        <taxon>rosids</taxon>
        <taxon>malvids</taxon>
        <taxon>Sapindales</taxon>
        <taxon>Meliaceae</taxon>
        <taxon>Melia</taxon>
    </lineage>
</organism>
<name>A0ACC1XUG4_MELAZ</name>